<accession>A0A919JLI7</accession>
<dbReference type="Proteomes" id="UP000647172">
    <property type="component" value="Unassembled WGS sequence"/>
</dbReference>
<evidence type="ECO:0000313" key="3">
    <source>
        <dbReference type="Proteomes" id="UP000647172"/>
    </source>
</evidence>
<dbReference type="SUPFAM" id="SSF52799">
    <property type="entry name" value="(Phosphotyrosine protein) phosphatases II"/>
    <property type="match status" value="1"/>
</dbReference>
<dbReference type="CDD" id="cd02440">
    <property type="entry name" value="AdoMet_MTases"/>
    <property type="match status" value="1"/>
</dbReference>
<dbReference type="InterPro" id="IPR029021">
    <property type="entry name" value="Prot-tyrosine_phosphatase-like"/>
</dbReference>
<dbReference type="Gene3D" id="3.90.190.10">
    <property type="entry name" value="Protein tyrosine phosphatase superfamily"/>
    <property type="match status" value="1"/>
</dbReference>
<dbReference type="GO" id="GO:0008168">
    <property type="term" value="F:methyltransferase activity"/>
    <property type="evidence" value="ECO:0007669"/>
    <property type="project" value="TreeGrafter"/>
</dbReference>
<organism evidence="2 3">
    <name type="scientific">Actinoplanes nipponensis</name>
    <dbReference type="NCBI Taxonomy" id="135950"/>
    <lineage>
        <taxon>Bacteria</taxon>
        <taxon>Bacillati</taxon>
        <taxon>Actinomycetota</taxon>
        <taxon>Actinomycetes</taxon>
        <taxon>Micromonosporales</taxon>
        <taxon>Micromonosporaceae</taxon>
        <taxon>Actinoplanes</taxon>
    </lineage>
</organism>
<reference evidence="2" key="1">
    <citation type="submission" date="2021-01" db="EMBL/GenBank/DDBJ databases">
        <title>Whole genome shotgun sequence of Actinoplanes nipponensis NBRC 14063.</title>
        <authorList>
            <person name="Komaki H."/>
            <person name="Tamura T."/>
        </authorList>
    </citation>
    <scope>NUCLEOTIDE SEQUENCE</scope>
    <source>
        <strain evidence="2">NBRC 14063</strain>
    </source>
</reference>
<evidence type="ECO:0000313" key="2">
    <source>
        <dbReference type="EMBL" id="GIE51450.1"/>
    </source>
</evidence>
<dbReference type="AlphaFoldDB" id="A0A919JLI7"/>
<dbReference type="InterPro" id="IPR050508">
    <property type="entry name" value="Methyltransf_Superfamily"/>
</dbReference>
<evidence type="ECO:0000259" key="1">
    <source>
        <dbReference type="PROSITE" id="PS50056"/>
    </source>
</evidence>
<dbReference type="Pfam" id="PF13649">
    <property type="entry name" value="Methyltransf_25"/>
    <property type="match status" value="1"/>
</dbReference>
<dbReference type="InterPro" id="IPR016130">
    <property type="entry name" value="Tyr_Pase_AS"/>
</dbReference>
<dbReference type="EMBL" id="BOMQ01000059">
    <property type="protein sequence ID" value="GIE51450.1"/>
    <property type="molecule type" value="Genomic_DNA"/>
</dbReference>
<comment type="caution">
    <text evidence="2">The sequence shown here is derived from an EMBL/GenBank/DDBJ whole genome shotgun (WGS) entry which is preliminary data.</text>
</comment>
<dbReference type="InterPro" id="IPR029063">
    <property type="entry name" value="SAM-dependent_MTases_sf"/>
</dbReference>
<dbReference type="InterPro" id="IPR041698">
    <property type="entry name" value="Methyltransf_25"/>
</dbReference>
<dbReference type="InterPro" id="IPR000387">
    <property type="entry name" value="Tyr_Pase_dom"/>
</dbReference>
<dbReference type="InterPro" id="IPR026893">
    <property type="entry name" value="Tyr/Ser_Pase_IphP-type"/>
</dbReference>
<dbReference type="RefSeq" id="WP_239130588.1">
    <property type="nucleotide sequence ID" value="NZ_BAAAYJ010000001.1"/>
</dbReference>
<dbReference type="PANTHER" id="PTHR42912">
    <property type="entry name" value="METHYLTRANSFERASE"/>
    <property type="match status" value="1"/>
</dbReference>
<gene>
    <name evidence="2" type="ORF">Ani05nite_49840</name>
</gene>
<dbReference type="Gene3D" id="3.40.50.150">
    <property type="entry name" value="Vaccinia Virus protein VP39"/>
    <property type="match status" value="1"/>
</dbReference>
<proteinExistence type="predicted"/>
<dbReference type="PANTHER" id="PTHR42912:SF95">
    <property type="entry name" value="METHYLTRANSFERASE TYPE 11 DOMAIN-CONTAINING PROTEIN"/>
    <property type="match status" value="1"/>
</dbReference>
<dbReference type="GO" id="GO:0004721">
    <property type="term" value="F:phosphoprotein phosphatase activity"/>
    <property type="evidence" value="ECO:0007669"/>
    <property type="project" value="InterPro"/>
</dbReference>
<protein>
    <recommendedName>
        <fullName evidence="1">Tyrosine specific protein phosphatases domain-containing protein</fullName>
    </recommendedName>
</protein>
<name>A0A919JLI7_9ACTN</name>
<keyword evidence="3" id="KW-1185">Reference proteome</keyword>
<dbReference type="PROSITE" id="PS50056">
    <property type="entry name" value="TYR_PHOSPHATASE_2"/>
    <property type="match status" value="1"/>
</dbReference>
<sequence length="414" mass="44607">MILDWPACRNARDLGGLPTQDGGRIRAGALLRSDHHAGMSPAEVAAVRAAGVSRIVDLRRPRELAERPSPFAGDPIYAHVPLLMDEITYAVPEDSYAPLLEHNKEHVAAAFRAVAEAPPGGVLVHCHGGRDRTGTLVALALTVAGVGPEVVAEDYALTEQSPAAIMLNTLEQVERAYGGVEAYLRGIGVEQRHLDAVRERLREPEFLTAARNGWGALAEEYADRFRGDLTGRIWDRALLSGFAELVRAAPGPVVEVGSGPGDTAAYLHGLGLDITGIDLSPEMVAVARRDHPQVRFEVGSMTALAVPDASLAGLVAWYSVINVPDEHLPAVFAEFHRVLAPGAPVILAFQSGDEVRVIRDITFHRRRPEAVTALLAEAGLEPVLRTVREPAEYPTQVEEVPQAYLVARRAPADR</sequence>
<feature type="domain" description="Tyrosine specific protein phosphatases" evidence="1">
    <location>
        <begin position="94"/>
        <end position="174"/>
    </location>
</feature>
<dbReference type="SUPFAM" id="SSF53335">
    <property type="entry name" value="S-adenosyl-L-methionine-dependent methyltransferases"/>
    <property type="match status" value="1"/>
</dbReference>
<dbReference type="PROSITE" id="PS00383">
    <property type="entry name" value="TYR_PHOSPHATASE_1"/>
    <property type="match status" value="1"/>
</dbReference>
<dbReference type="Pfam" id="PF13350">
    <property type="entry name" value="Y_phosphatase3"/>
    <property type="match status" value="2"/>
</dbReference>